<evidence type="ECO:0000256" key="8">
    <source>
        <dbReference type="HAMAP-Rule" id="MF_00972"/>
    </source>
</evidence>
<evidence type="ECO:0000256" key="2">
    <source>
        <dbReference type="ARBA" id="ARBA00011738"/>
    </source>
</evidence>
<dbReference type="STRING" id="1317117.ATO7_00825"/>
<evidence type="ECO:0000256" key="5">
    <source>
        <dbReference type="ARBA" id="ARBA00022801"/>
    </source>
</evidence>
<dbReference type="RefSeq" id="WP_083559022.1">
    <property type="nucleotide sequence ID" value="NZ_AQQV01000001.1"/>
</dbReference>
<comment type="caution">
    <text evidence="10">The sequence shown here is derived from an EMBL/GenBank/DDBJ whole genome shotgun (WGS) entry which is preliminary data.</text>
</comment>
<protein>
    <recommendedName>
        <fullName evidence="8">tRNA-specific adenosine deaminase</fullName>
        <ecNumber evidence="8">3.5.4.33</ecNumber>
    </recommendedName>
</protein>
<evidence type="ECO:0000313" key="10">
    <source>
        <dbReference type="EMBL" id="ORE88374.1"/>
    </source>
</evidence>
<keyword evidence="3 8" id="KW-0819">tRNA processing</keyword>
<proteinExistence type="inferred from homology"/>
<evidence type="ECO:0000256" key="7">
    <source>
        <dbReference type="ARBA" id="ARBA00048045"/>
    </source>
</evidence>
<dbReference type="InterPro" id="IPR028883">
    <property type="entry name" value="tRNA_aden_deaminase"/>
</dbReference>
<feature type="binding site" evidence="8">
    <location>
        <position position="55"/>
    </location>
    <ligand>
        <name>Zn(2+)</name>
        <dbReference type="ChEBI" id="CHEBI:29105"/>
        <note>catalytic</note>
    </ligand>
</feature>
<dbReference type="PANTHER" id="PTHR11079">
    <property type="entry name" value="CYTOSINE DEAMINASE FAMILY MEMBER"/>
    <property type="match status" value="1"/>
</dbReference>
<dbReference type="Gene3D" id="3.40.140.10">
    <property type="entry name" value="Cytidine Deaminase, domain 2"/>
    <property type="match status" value="1"/>
</dbReference>
<dbReference type="HAMAP" id="MF_00972">
    <property type="entry name" value="tRNA_aden_deaminase"/>
    <property type="match status" value="1"/>
</dbReference>
<comment type="subunit">
    <text evidence="2 8">Homodimer.</text>
</comment>
<keyword evidence="4 8" id="KW-0479">Metal-binding</keyword>
<feature type="binding site" evidence="8">
    <location>
        <position position="85"/>
    </location>
    <ligand>
        <name>Zn(2+)</name>
        <dbReference type="ChEBI" id="CHEBI:29105"/>
        <note>catalytic</note>
    </ligand>
</feature>
<feature type="domain" description="CMP/dCMP-type deaminase" evidence="9">
    <location>
        <begin position="4"/>
        <end position="131"/>
    </location>
</feature>
<feature type="binding site" evidence="8">
    <location>
        <position position="88"/>
    </location>
    <ligand>
        <name>Zn(2+)</name>
        <dbReference type="ChEBI" id="CHEBI:29105"/>
        <note>catalytic</note>
    </ligand>
</feature>
<evidence type="ECO:0000313" key="11">
    <source>
        <dbReference type="Proteomes" id="UP000192342"/>
    </source>
</evidence>
<evidence type="ECO:0000256" key="6">
    <source>
        <dbReference type="ARBA" id="ARBA00022833"/>
    </source>
</evidence>
<dbReference type="InterPro" id="IPR016193">
    <property type="entry name" value="Cytidine_deaminase-like"/>
</dbReference>
<name>A0A1Y1SFD4_9GAMM</name>
<dbReference type="PROSITE" id="PS00903">
    <property type="entry name" value="CYT_DCMP_DEAMINASES_1"/>
    <property type="match status" value="1"/>
</dbReference>
<dbReference type="PANTHER" id="PTHR11079:SF202">
    <property type="entry name" value="TRNA-SPECIFIC ADENOSINE DEAMINASE"/>
    <property type="match status" value="1"/>
</dbReference>
<dbReference type="Pfam" id="PF14437">
    <property type="entry name" value="MafB19-deam"/>
    <property type="match status" value="1"/>
</dbReference>
<evidence type="ECO:0000256" key="4">
    <source>
        <dbReference type="ARBA" id="ARBA00022723"/>
    </source>
</evidence>
<dbReference type="GO" id="GO:0002100">
    <property type="term" value="P:tRNA wobble adenosine to inosine editing"/>
    <property type="evidence" value="ECO:0007669"/>
    <property type="project" value="UniProtKB-UniRule"/>
</dbReference>
<reference evidence="10 11" key="1">
    <citation type="submission" date="2013-04" db="EMBL/GenBank/DDBJ databases">
        <title>Oceanococcus atlanticus 22II-S10r2 Genome Sequencing.</title>
        <authorList>
            <person name="Lai Q."/>
            <person name="Li G."/>
            <person name="Shao Z."/>
        </authorList>
    </citation>
    <scope>NUCLEOTIDE SEQUENCE [LARGE SCALE GENOMIC DNA]</scope>
    <source>
        <strain evidence="10 11">22II-S10r2</strain>
    </source>
</reference>
<dbReference type="OrthoDB" id="9802676at2"/>
<accession>A0A1Y1SFD4</accession>
<dbReference type="Proteomes" id="UP000192342">
    <property type="component" value="Unassembled WGS sequence"/>
</dbReference>
<comment type="cofactor">
    <cofactor evidence="8">
        <name>Zn(2+)</name>
        <dbReference type="ChEBI" id="CHEBI:29105"/>
    </cofactor>
    <text evidence="8">Binds 1 zinc ion per subunit.</text>
</comment>
<evidence type="ECO:0000256" key="3">
    <source>
        <dbReference type="ARBA" id="ARBA00022694"/>
    </source>
</evidence>
<comment type="catalytic activity">
    <reaction evidence="7 8">
        <text>adenosine(34) in tRNA + H2O + H(+) = inosine(34) in tRNA + NH4(+)</text>
        <dbReference type="Rhea" id="RHEA:43168"/>
        <dbReference type="Rhea" id="RHEA-COMP:10373"/>
        <dbReference type="Rhea" id="RHEA-COMP:10374"/>
        <dbReference type="ChEBI" id="CHEBI:15377"/>
        <dbReference type="ChEBI" id="CHEBI:15378"/>
        <dbReference type="ChEBI" id="CHEBI:28938"/>
        <dbReference type="ChEBI" id="CHEBI:74411"/>
        <dbReference type="ChEBI" id="CHEBI:82852"/>
        <dbReference type="EC" id="3.5.4.33"/>
    </reaction>
</comment>
<dbReference type="CDD" id="cd01285">
    <property type="entry name" value="nucleoside_deaminase"/>
    <property type="match status" value="1"/>
</dbReference>
<sequence>MSIEQDQYWMAQALEQARAAQALGEVPVGALLVADEQLVAQGHNQPISAHDCTAHAEIVALRAAGQVLGNYRLPGLTLYVTLEPCVMCAGAIVQSRVARVVYGAPDPKAGAAGSVYDVLSAPRLNHAVRLTPGVLEGECASLLREFFRARRVKTKT</sequence>
<dbReference type="InterPro" id="IPR002125">
    <property type="entry name" value="CMP_dCMP_dom"/>
</dbReference>
<keyword evidence="5 8" id="KW-0378">Hydrolase</keyword>
<organism evidence="10 11">
    <name type="scientific">Oceanococcus atlanticus</name>
    <dbReference type="NCBI Taxonomy" id="1317117"/>
    <lineage>
        <taxon>Bacteria</taxon>
        <taxon>Pseudomonadati</taxon>
        <taxon>Pseudomonadota</taxon>
        <taxon>Gammaproteobacteria</taxon>
        <taxon>Chromatiales</taxon>
        <taxon>Oceanococcaceae</taxon>
        <taxon>Oceanococcus</taxon>
    </lineage>
</organism>
<evidence type="ECO:0000256" key="1">
    <source>
        <dbReference type="ARBA" id="ARBA00010669"/>
    </source>
</evidence>
<dbReference type="PROSITE" id="PS51747">
    <property type="entry name" value="CYT_DCMP_DEAMINASES_2"/>
    <property type="match status" value="1"/>
</dbReference>
<comment type="similarity">
    <text evidence="1">Belongs to the cytidine and deoxycytidylate deaminase family. ADAT2 subfamily.</text>
</comment>
<keyword evidence="6 8" id="KW-0862">Zinc</keyword>
<dbReference type="FunFam" id="3.40.140.10:FF:000005">
    <property type="entry name" value="tRNA-specific adenosine deaminase"/>
    <property type="match status" value="1"/>
</dbReference>
<dbReference type="InterPro" id="IPR058535">
    <property type="entry name" value="MafB19-deam"/>
</dbReference>
<evidence type="ECO:0000259" key="9">
    <source>
        <dbReference type="PROSITE" id="PS51747"/>
    </source>
</evidence>
<dbReference type="AlphaFoldDB" id="A0A1Y1SFD4"/>
<dbReference type="InterPro" id="IPR016192">
    <property type="entry name" value="APOBEC/CMP_deaminase_Zn-bd"/>
</dbReference>
<dbReference type="GO" id="GO:0008270">
    <property type="term" value="F:zinc ion binding"/>
    <property type="evidence" value="ECO:0007669"/>
    <property type="project" value="UniProtKB-UniRule"/>
</dbReference>
<comment type="function">
    <text evidence="8">Catalyzes the deamination of adenosine to inosine at the wobble position 34 of tRNA(Arg2).</text>
</comment>
<dbReference type="GO" id="GO:0052717">
    <property type="term" value="F:tRNA-specific adenosine-34 deaminase activity"/>
    <property type="evidence" value="ECO:0007669"/>
    <property type="project" value="UniProtKB-UniRule"/>
</dbReference>
<dbReference type="NCBIfam" id="NF008113">
    <property type="entry name" value="PRK10860.1"/>
    <property type="match status" value="1"/>
</dbReference>
<gene>
    <name evidence="8" type="primary">tadA</name>
    <name evidence="10" type="ORF">ATO7_00825</name>
</gene>
<dbReference type="EC" id="3.5.4.33" evidence="8"/>
<keyword evidence="11" id="KW-1185">Reference proteome</keyword>
<feature type="active site" description="Proton donor" evidence="8">
    <location>
        <position position="57"/>
    </location>
</feature>
<dbReference type="SUPFAM" id="SSF53927">
    <property type="entry name" value="Cytidine deaminase-like"/>
    <property type="match status" value="1"/>
</dbReference>
<dbReference type="EMBL" id="AQQV01000001">
    <property type="protein sequence ID" value="ORE88374.1"/>
    <property type="molecule type" value="Genomic_DNA"/>
</dbReference>